<dbReference type="Gene3D" id="3.40.50.880">
    <property type="match status" value="1"/>
</dbReference>
<dbReference type="RefSeq" id="WP_145077739.1">
    <property type="nucleotide sequence ID" value="NZ_CP036298.1"/>
</dbReference>
<feature type="domain" description="ThuA-like" evidence="1">
    <location>
        <begin position="70"/>
        <end position="271"/>
    </location>
</feature>
<dbReference type="InterPro" id="IPR029062">
    <property type="entry name" value="Class_I_gatase-like"/>
</dbReference>
<organism evidence="2 3">
    <name type="scientific">Aureliella helgolandensis</name>
    <dbReference type="NCBI Taxonomy" id="2527968"/>
    <lineage>
        <taxon>Bacteria</taxon>
        <taxon>Pseudomonadati</taxon>
        <taxon>Planctomycetota</taxon>
        <taxon>Planctomycetia</taxon>
        <taxon>Pirellulales</taxon>
        <taxon>Pirellulaceae</taxon>
        <taxon>Aureliella</taxon>
    </lineage>
</organism>
<reference evidence="2 3" key="1">
    <citation type="submission" date="2019-02" db="EMBL/GenBank/DDBJ databases">
        <title>Deep-cultivation of Planctomycetes and their phenomic and genomic characterization uncovers novel biology.</title>
        <authorList>
            <person name="Wiegand S."/>
            <person name="Jogler M."/>
            <person name="Boedeker C."/>
            <person name="Pinto D."/>
            <person name="Vollmers J."/>
            <person name="Rivas-Marin E."/>
            <person name="Kohn T."/>
            <person name="Peeters S.H."/>
            <person name="Heuer A."/>
            <person name="Rast P."/>
            <person name="Oberbeckmann S."/>
            <person name="Bunk B."/>
            <person name="Jeske O."/>
            <person name="Meyerdierks A."/>
            <person name="Storesund J.E."/>
            <person name="Kallscheuer N."/>
            <person name="Luecker S."/>
            <person name="Lage O.M."/>
            <person name="Pohl T."/>
            <person name="Merkel B.J."/>
            <person name="Hornburger P."/>
            <person name="Mueller R.-W."/>
            <person name="Bruemmer F."/>
            <person name="Labrenz M."/>
            <person name="Spormann A.M."/>
            <person name="Op den Camp H."/>
            <person name="Overmann J."/>
            <person name="Amann R."/>
            <person name="Jetten M.S.M."/>
            <person name="Mascher T."/>
            <person name="Medema M.H."/>
            <person name="Devos D.P."/>
            <person name="Kaster A.-K."/>
            <person name="Ovreas L."/>
            <person name="Rohde M."/>
            <person name="Galperin M.Y."/>
            <person name="Jogler C."/>
        </authorList>
    </citation>
    <scope>NUCLEOTIDE SEQUENCE [LARGE SCALE GENOMIC DNA]</scope>
    <source>
        <strain evidence="2 3">Q31a</strain>
    </source>
</reference>
<dbReference type="InterPro" id="IPR029010">
    <property type="entry name" value="ThuA-like"/>
</dbReference>
<dbReference type="AlphaFoldDB" id="A0A518G6M6"/>
<proteinExistence type="predicted"/>
<sequence length="302" mass="33231">MLKPLNRILSKSGYWPCFTLGLIVWNASCLLHAAAPTAVLVVVGPSSHPPGTHEVAAGGRVIEYCLEYATGIGRFSVDVVEGWPKDSKSLDKYRSVVFSGDRFPLAEMEDIESNMRELGIMMERGCGIVCFHYATGLTAGQMPDDGSHPLLNWMGGYFATRCVHHQGIARIYEQADIVLESPQHPVLRGCQPFSIHDEPYIKNYFGPDGIAPNVTPLLTSMLPPESPQKEVIAWSVQRSDGGRGMAIVMPHFYKNWQVDALRKVIINGVVWSTGIEVPAVGVHVELPDLQRFQPAAVEPPSR</sequence>
<accession>A0A518G6M6</accession>
<dbReference type="Pfam" id="PF06283">
    <property type="entry name" value="ThuA"/>
    <property type="match status" value="1"/>
</dbReference>
<dbReference type="EMBL" id="CP036298">
    <property type="protein sequence ID" value="QDV24243.1"/>
    <property type="molecule type" value="Genomic_DNA"/>
</dbReference>
<evidence type="ECO:0000313" key="2">
    <source>
        <dbReference type="EMBL" id="QDV24243.1"/>
    </source>
</evidence>
<keyword evidence="3" id="KW-1185">Reference proteome</keyword>
<evidence type="ECO:0000313" key="3">
    <source>
        <dbReference type="Proteomes" id="UP000318017"/>
    </source>
</evidence>
<dbReference type="Proteomes" id="UP000318017">
    <property type="component" value="Chromosome"/>
</dbReference>
<dbReference type="OrthoDB" id="251914at2"/>
<protein>
    <submittedName>
        <fullName evidence="2">Trehalose utilization</fullName>
    </submittedName>
</protein>
<evidence type="ECO:0000259" key="1">
    <source>
        <dbReference type="Pfam" id="PF06283"/>
    </source>
</evidence>
<name>A0A518G6M6_9BACT</name>
<dbReference type="KEGG" id="ahel:Q31a_25580"/>
<dbReference type="SUPFAM" id="SSF52317">
    <property type="entry name" value="Class I glutamine amidotransferase-like"/>
    <property type="match status" value="1"/>
</dbReference>
<gene>
    <name evidence="2" type="ORF">Q31a_25580</name>
</gene>